<feature type="domain" description="C2H2-type" evidence="12">
    <location>
        <begin position="66"/>
        <end position="93"/>
    </location>
</feature>
<name>A0A482V7K5_ASBVE</name>
<dbReference type="PROSITE" id="PS50157">
    <property type="entry name" value="ZINC_FINGER_C2H2_2"/>
    <property type="match status" value="7"/>
</dbReference>
<dbReference type="GO" id="GO:0008270">
    <property type="term" value="F:zinc ion binding"/>
    <property type="evidence" value="ECO:0007669"/>
    <property type="project" value="UniProtKB-KW"/>
</dbReference>
<dbReference type="PROSITE" id="PS00028">
    <property type="entry name" value="ZINC_FINGER_C2H2_1"/>
    <property type="match status" value="2"/>
</dbReference>
<proteinExistence type="inferred from homology"/>
<dbReference type="InterPro" id="IPR036236">
    <property type="entry name" value="Znf_C2H2_sf"/>
</dbReference>
<dbReference type="Gene3D" id="3.30.160.60">
    <property type="entry name" value="Classic Zinc Finger"/>
    <property type="match status" value="7"/>
</dbReference>
<keyword evidence="6" id="KW-0862">Zinc</keyword>
<feature type="domain" description="C2H2-type" evidence="12">
    <location>
        <begin position="195"/>
        <end position="223"/>
    </location>
</feature>
<feature type="domain" description="C2H2-type" evidence="12">
    <location>
        <begin position="650"/>
        <end position="678"/>
    </location>
</feature>
<keyword evidence="5 11" id="KW-0863">Zinc-finger</keyword>
<keyword evidence="14" id="KW-1185">Reference proteome</keyword>
<feature type="domain" description="C2H2-type" evidence="12">
    <location>
        <begin position="336"/>
        <end position="363"/>
    </location>
</feature>
<protein>
    <recommendedName>
        <fullName evidence="12">C2H2-type domain-containing protein</fullName>
    </recommendedName>
</protein>
<evidence type="ECO:0000313" key="13">
    <source>
        <dbReference type="EMBL" id="RZB39183.1"/>
    </source>
</evidence>
<reference evidence="13 14" key="1">
    <citation type="submission" date="2017-03" db="EMBL/GenBank/DDBJ databases">
        <title>Genome of the blue death feigning beetle - Asbolus verrucosus.</title>
        <authorList>
            <person name="Rider S.D."/>
        </authorList>
    </citation>
    <scope>NUCLEOTIDE SEQUENCE [LARGE SCALE GENOMIC DNA]</scope>
    <source>
        <strain evidence="13">Butters</strain>
        <tissue evidence="13">Head and leg muscle</tissue>
    </source>
</reference>
<dbReference type="GO" id="GO:0000978">
    <property type="term" value="F:RNA polymerase II cis-regulatory region sequence-specific DNA binding"/>
    <property type="evidence" value="ECO:0007669"/>
    <property type="project" value="TreeGrafter"/>
</dbReference>
<comment type="subcellular location">
    <subcellularLocation>
        <location evidence="1">Nucleus</location>
    </subcellularLocation>
</comment>
<evidence type="ECO:0000256" key="8">
    <source>
        <dbReference type="ARBA" id="ARBA00023125"/>
    </source>
</evidence>
<keyword evidence="10" id="KW-0539">Nucleus</keyword>
<sequence length="730" mass="85854">MNIRMWDHPAMTSIQLLQVFTFVQKQRFTRQTLKMGMWDGFTVSVSLLQLRVQTQLPLHQAFNRPYQCPKCPNSYKHKRSLSKHLKWECGKDPQFQCSYCTYASKYKYHYVTHMATIAHTSVHSEALKVGMWESAEISLFLLCLQIALRVSKLFPLLQIFETQWPFKCPKCFHGYKHKSSLNFHLKWECGIASQFHCSYCIYSAKQKNNLIRHMTKVHKIPKTDIKFNCKHKHPTFITESGRHACGRCGSHYKRKADLRFLHKSIKENAAGLYVCPNCKKTYKFKSSVYTHLRNDCGKVPRYHCAICNFYCKFYHVLQRHYLSNTHHFNMLEAGSFVCDNCGRAYKRKSSLYNHRRWECGKEPQFKCSYCPYKGKQKIHFVMHVMAKHKEHKHEVLSSSYNKYFRKRKGGYETPFPCLICGRQYKYKSNMTFHMKKCGKDKRFQCEICEKKFTSKYALQRHNIDDHSHVNAVEVTNTKGISCNINDLIAGKNRVLSDQQVRPGYSNESLFACRHCGKRYRWKSTMRRHEQVECGGKEPMFQCPQCPYRAKQKGNLGVHIRKHHPQLMMINDSIVQKADNFLTNVATVANATNTVRPCTNTANTNVAKTPSLFFSFVEKSRAFCPNCNKSFKNMKTMKYHMSRDCGSLKSYVCDICMYACKRKFALDRHIRRRHLENCPRVYSHYTSRSRHLKYECGKSPTFECNINFCPYVAKRKGHLKTHMIRKHNVTL</sequence>
<dbReference type="OrthoDB" id="10004641at2759"/>
<keyword evidence="8" id="KW-0238">DNA-binding</keyword>
<dbReference type="Pfam" id="PF13909">
    <property type="entry name" value="zf-H2C2_5"/>
    <property type="match status" value="2"/>
</dbReference>
<dbReference type="FunFam" id="3.30.160.60:FF:000075">
    <property type="entry name" value="Putative zinc finger protein 536"/>
    <property type="match status" value="1"/>
</dbReference>
<dbReference type="EMBL" id="QDEB01130526">
    <property type="protein sequence ID" value="RZB39183.1"/>
    <property type="molecule type" value="Genomic_DNA"/>
</dbReference>
<organism evidence="13 14">
    <name type="scientific">Asbolus verrucosus</name>
    <name type="common">Desert ironclad beetle</name>
    <dbReference type="NCBI Taxonomy" id="1661398"/>
    <lineage>
        <taxon>Eukaryota</taxon>
        <taxon>Metazoa</taxon>
        <taxon>Ecdysozoa</taxon>
        <taxon>Arthropoda</taxon>
        <taxon>Hexapoda</taxon>
        <taxon>Insecta</taxon>
        <taxon>Pterygota</taxon>
        <taxon>Neoptera</taxon>
        <taxon>Endopterygota</taxon>
        <taxon>Coleoptera</taxon>
        <taxon>Polyphaga</taxon>
        <taxon>Cucujiformia</taxon>
        <taxon>Tenebrionidae</taxon>
        <taxon>Pimeliinae</taxon>
        <taxon>Asbolus</taxon>
    </lineage>
</organism>
<evidence type="ECO:0000256" key="10">
    <source>
        <dbReference type="ARBA" id="ARBA00023242"/>
    </source>
</evidence>
<keyword evidence="4" id="KW-0677">Repeat</keyword>
<feature type="domain" description="C2H2-type" evidence="12">
    <location>
        <begin position="273"/>
        <end position="300"/>
    </location>
</feature>
<evidence type="ECO:0000256" key="11">
    <source>
        <dbReference type="PROSITE-ProRule" id="PRU00042"/>
    </source>
</evidence>
<evidence type="ECO:0000256" key="1">
    <source>
        <dbReference type="ARBA" id="ARBA00004123"/>
    </source>
</evidence>
<evidence type="ECO:0000256" key="4">
    <source>
        <dbReference type="ARBA" id="ARBA00022737"/>
    </source>
</evidence>
<feature type="domain" description="C2H2-type" evidence="12">
    <location>
        <begin position="443"/>
        <end position="471"/>
    </location>
</feature>
<dbReference type="PANTHER" id="PTHR24376:SF235">
    <property type="entry name" value="C2H2-TYPE DOMAIN-CONTAINING PROTEIN"/>
    <property type="match status" value="1"/>
</dbReference>
<evidence type="ECO:0000256" key="3">
    <source>
        <dbReference type="ARBA" id="ARBA00022723"/>
    </source>
</evidence>
<evidence type="ECO:0000259" key="12">
    <source>
        <dbReference type="PROSITE" id="PS50157"/>
    </source>
</evidence>
<keyword evidence="3" id="KW-0479">Metal-binding</keyword>
<evidence type="ECO:0000313" key="14">
    <source>
        <dbReference type="Proteomes" id="UP000292052"/>
    </source>
</evidence>
<comment type="similarity">
    <text evidence="2">Belongs to the krueppel C2H2-type zinc-finger protein family.</text>
</comment>
<dbReference type="GO" id="GO:0005634">
    <property type="term" value="C:nucleus"/>
    <property type="evidence" value="ECO:0007669"/>
    <property type="project" value="UniProtKB-SubCell"/>
</dbReference>
<dbReference type="Pfam" id="PF00096">
    <property type="entry name" value="zf-C2H2"/>
    <property type="match status" value="3"/>
</dbReference>
<dbReference type="PANTHER" id="PTHR24376">
    <property type="entry name" value="ZINC FINGER PROTEIN"/>
    <property type="match status" value="1"/>
</dbReference>
<evidence type="ECO:0000256" key="7">
    <source>
        <dbReference type="ARBA" id="ARBA00023015"/>
    </source>
</evidence>
<evidence type="ECO:0000256" key="2">
    <source>
        <dbReference type="ARBA" id="ARBA00006991"/>
    </source>
</evidence>
<keyword evidence="7" id="KW-0805">Transcription regulation</keyword>
<dbReference type="AlphaFoldDB" id="A0A482V7K5"/>
<dbReference type="InterPro" id="IPR013087">
    <property type="entry name" value="Znf_C2H2_type"/>
</dbReference>
<keyword evidence="9" id="KW-0804">Transcription</keyword>
<comment type="caution">
    <text evidence="13">The sequence shown here is derived from an EMBL/GenBank/DDBJ whole genome shotgun (WGS) entry which is preliminary data.</text>
</comment>
<feature type="domain" description="C2H2-type" evidence="12">
    <location>
        <begin position="510"/>
        <end position="537"/>
    </location>
</feature>
<dbReference type="SMART" id="SM00355">
    <property type="entry name" value="ZnF_C2H2"/>
    <property type="match status" value="15"/>
</dbReference>
<accession>A0A482V7K5</accession>
<evidence type="ECO:0000256" key="5">
    <source>
        <dbReference type="ARBA" id="ARBA00022771"/>
    </source>
</evidence>
<dbReference type="SUPFAM" id="SSF57667">
    <property type="entry name" value="beta-beta-alpha zinc fingers"/>
    <property type="match status" value="6"/>
</dbReference>
<evidence type="ECO:0000256" key="6">
    <source>
        <dbReference type="ARBA" id="ARBA00022833"/>
    </source>
</evidence>
<gene>
    <name evidence="13" type="ORF">BDFB_000070</name>
</gene>
<evidence type="ECO:0000256" key="9">
    <source>
        <dbReference type="ARBA" id="ARBA00023163"/>
    </source>
</evidence>
<dbReference type="GO" id="GO:0001228">
    <property type="term" value="F:DNA-binding transcription activator activity, RNA polymerase II-specific"/>
    <property type="evidence" value="ECO:0007669"/>
    <property type="project" value="TreeGrafter"/>
</dbReference>
<dbReference type="Proteomes" id="UP000292052">
    <property type="component" value="Unassembled WGS sequence"/>
</dbReference>